<accession>A0ACC0Z5P8</accession>
<dbReference type="EMBL" id="CM047738">
    <property type="protein sequence ID" value="KAJ0046500.1"/>
    <property type="molecule type" value="Genomic_DNA"/>
</dbReference>
<reference evidence="2" key="1">
    <citation type="journal article" date="2023" name="G3 (Bethesda)">
        <title>Genome assembly and association tests identify interacting loci associated with vigor, precocity, and sex in interspecific pistachio rootstocks.</title>
        <authorList>
            <person name="Palmer W."/>
            <person name="Jacygrad E."/>
            <person name="Sagayaradj S."/>
            <person name="Cavanaugh K."/>
            <person name="Han R."/>
            <person name="Bertier L."/>
            <person name="Beede B."/>
            <person name="Kafkas S."/>
            <person name="Golino D."/>
            <person name="Preece J."/>
            <person name="Michelmore R."/>
        </authorList>
    </citation>
    <scope>NUCLEOTIDE SEQUENCE [LARGE SCALE GENOMIC DNA]</scope>
</reference>
<name>A0ACC0Z5P8_9ROSI</name>
<comment type="caution">
    <text evidence="1">The sequence shown here is derived from an EMBL/GenBank/DDBJ whole genome shotgun (WGS) entry which is preliminary data.</text>
</comment>
<proteinExistence type="predicted"/>
<dbReference type="Proteomes" id="UP001163603">
    <property type="component" value="Chromosome 3"/>
</dbReference>
<sequence length="75" mass="8405">MKCVCSLNFPVESIKSQEIEVLPNSVDTDLKSSNLLQDKNKSEKSKTGKQAKKAKVETESRNIKDMFSRASRRGS</sequence>
<evidence type="ECO:0000313" key="1">
    <source>
        <dbReference type="EMBL" id="KAJ0046500.1"/>
    </source>
</evidence>
<gene>
    <name evidence="1" type="ORF">Pint_05193</name>
</gene>
<organism evidence="1 2">
    <name type="scientific">Pistacia integerrima</name>
    <dbReference type="NCBI Taxonomy" id="434235"/>
    <lineage>
        <taxon>Eukaryota</taxon>
        <taxon>Viridiplantae</taxon>
        <taxon>Streptophyta</taxon>
        <taxon>Embryophyta</taxon>
        <taxon>Tracheophyta</taxon>
        <taxon>Spermatophyta</taxon>
        <taxon>Magnoliopsida</taxon>
        <taxon>eudicotyledons</taxon>
        <taxon>Gunneridae</taxon>
        <taxon>Pentapetalae</taxon>
        <taxon>rosids</taxon>
        <taxon>malvids</taxon>
        <taxon>Sapindales</taxon>
        <taxon>Anacardiaceae</taxon>
        <taxon>Pistacia</taxon>
    </lineage>
</organism>
<evidence type="ECO:0000313" key="2">
    <source>
        <dbReference type="Proteomes" id="UP001163603"/>
    </source>
</evidence>
<protein>
    <submittedName>
        <fullName evidence="1">Uncharacterized protein</fullName>
    </submittedName>
</protein>
<keyword evidence="2" id="KW-1185">Reference proteome</keyword>